<comment type="caution">
    <text evidence="2">The sequence shown here is derived from an EMBL/GenBank/DDBJ whole genome shotgun (WGS) entry which is preliminary data.</text>
</comment>
<gene>
    <name evidence="2" type="ORF">RGC78_06710</name>
</gene>
<evidence type="ECO:0000313" key="2">
    <source>
        <dbReference type="EMBL" id="MDR5587157.1"/>
    </source>
</evidence>
<keyword evidence="1" id="KW-0472">Membrane</keyword>
<dbReference type="Proteomes" id="UP001256646">
    <property type="component" value="Unassembled WGS sequence"/>
</dbReference>
<dbReference type="EMBL" id="JAVJAN010000014">
    <property type="protein sequence ID" value="MDR5587157.1"/>
    <property type="molecule type" value="Genomic_DNA"/>
</dbReference>
<keyword evidence="1" id="KW-1133">Transmembrane helix</keyword>
<organism evidence="2 3">
    <name type="scientific">Clostridium aquiflavi</name>
    <dbReference type="NCBI Taxonomy" id="3073603"/>
    <lineage>
        <taxon>Bacteria</taxon>
        <taxon>Bacillati</taxon>
        <taxon>Bacillota</taxon>
        <taxon>Clostridia</taxon>
        <taxon>Eubacteriales</taxon>
        <taxon>Clostridiaceae</taxon>
        <taxon>Clostridium</taxon>
    </lineage>
</organism>
<keyword evidence="1" id="KW-0812">Transmembrane</keyword>
<dbReference type="RefSeq" id="WP_252214354.1">
    <property type="nucleotide sequence ID" value="NZ_JAVJAN010000014.1"/>
</dbReference>
<evidence type="ECO:0000313" key="3">
    <source>
        <dbReference type="Proteomes" id="UP001256646"/>
    </source>
</evidence>
<sequence>MRKFLVITTPIVALILFVVIMLSSTILKKSLGKNDNIPESIQLIIQDVESENWEDASDKTKNLSNVWKRVVKRIQFSSERDEINSFQESMARLNGAIMAKDKSASLIELNEAYEHWDGLGK</sequence>
<evidence type="ECO:0000256" key="1">
    <source>
        <dbReference type="SAM" id="Phobius"/>
    </source>
</evidence>
<protein>
    <submittedName>
        <fullName evidence="2">DUF4363 family protein</fullName>
    </submittedName>
</protein>
<feature type="transmembrane region" description="Helical" evidence="1">
    <location>
        <begin position="6"/>
        <end position="27"/>
    </location>
</feature>
<proteinExistence type="predicted"/>
<dbReference type="InterPro" id="IPR025373">
    <property type="entry name" value="DUF4363"/>
</dbReference>
<keyword evidence="3" id="KW-1185">Reference proteome</keyword>
<dbReference type="Pfam" id="PF14276">
    <property type="entry name" value="DUF4363"/>
    <property type="match status" value="1"/>
</dbReference>
<accession>A0ABU1EFI5</accession>
<name>A0ABU1EFI5_9CLOT</name>
<reference evidence="2 3" key="1">
    <citation type="submission" date="2023-09" db="EMBL/GenBank/DDBJ databases">
        <authorList>
            <person name="Zhai L."/>
        </authorList>
    </citation>
    <scope>NUCLEOTIDE SEQUENCE [LARGE SCALE GENOMIC DNA]</scope>
    <source>
        <strain evidence="2 3">5 N-1</strain>
    </source>
</reference>